<evidence type="ECO:0000313" key="2">
    <source>
        <dbReference type="EMBL" id="ETW95254.1"/>
    </source>
</evidence>
<evidence type="ECO:0008006" key="4">
    <source>
        <dbReference type="Google" id="ProtNLM"/>
    </source>
</evidence>
<gene>
    <name evidence="2" type="ORF">ETSY1_31365</name>
</gene>
<evidence type="ECO:0000313" key="3">
    <source>
        <dbReference type="Proteomes" id="UP000019141"/>
    </source>
</evidence>
<dbReference type="Gene3D" id="3.30.1540.10">
    <property type="entry name" value="formyl-coa transferase, domain 3"/>
    <property type="match status" value="1"/>
</dbReference>
<dbReference type="InterPro" id="IPR003673">
    <property type="entry name" value="CoA-Trfase_fam_III"/>
</dbReference>
<dbReference type="Proteomes" id="UP000019141">
    <property type="component" value="Unassembled WGS sequence"/>
</dbReference>
<dbReference type="GO" id="GO:0008410">
    <property type="term" value="F:CoA-transferase activity"/>
    <property type="evidence" value="ECO:0007669"/>
    <property type="project" value="TreeGrafter"/>
</dbReference>
<dbReference type="InterPro" id="IPR023606">
    <property type="entry name" value="CoA-Trfase_III_dom_1_sf"/>
</dbReference>
<evidence type="ECO:0000256" key="1">
    <source>
        <dbReference type="ARBA" id="ARBA00022679"/>
    </source>
</evidence>
<dbReference type="AlphaFoldDB" id="W4LBF8"/>
<proteinExistence type="predicted"/>
<dbReference type="HOGENOM" id="CLU_033975_0_0_7"/>
<dbReference type="NCBIfam" id="NF003809">
    <property type="entry name" value="PRK05398.1"/>
    <property type="match status" value="1"/>
</dbReference>
<accession>W4LBF8</accession>
<sequence>MNQALSSVRIIDMTHNQAGPACAQMLAWLGAEVIKLEEPSKGDVARAQAGDGLFFLMFNANKQSLTLNLKTDEGKELFKRLMTKSDVLLENFAPGALDRLGLGYEVLSALNPRLIYATIKGFGTYGPYHQFKSFEPVAQAMGGAMSVTGFADGPPTYLWPSIGDSGTGMQMAIGILAALQQRHHTGKGQHVEVSMQDAVVNILRISLREHIRGGHTPPRTGNQLGKTVPGTAYVCAPGGPNDYVYIFAQPQMWQAFLGATGMQELADDPKYATPEARWEHRTELDAIVENWTRQRSKYEVMEILGNAGVPCGAVQDTSEVLADPHLKARHMIVDLEDPSFGPFQTAGCPIKLADSPVTIERPPQLGEHTDRVLSDLLELSADDLARVKSEGVV</sequence>
<comment type="caution">
    <text evidence="2">The sequence shown here is derived from an EMBL/GenBank/DDBJ whole genome shotgun (WGS) entry which is preliminary data.</text>
</comment>
<name>W4LBF8_ENTF1</name>
<organism evidence="2 3">
    <name type="scientific">Entotheonella factor</name>
    <dbReference type="NCBI Taxonomy" id="1429438"/>
    <lineage>
        <taxon>Bacteria</taxon>
        <taxon>Pseudomonadati</taxon>
        <taxon>Nitrospinota/Tectimicrobiota group</taxon>
        <taxon>Candidatus Tectimicrobiota</taxon>
        <taxon>Candidatus Entotheonellia</taxon>
        <taxon>Candidatus Entotheonellales</taxon>
        <taxon>Candidatus Entotheonellaceae</taxon>
        <taxon>Candidatus Entotheonella</taxon>
    </lineage>
</organism>
<dbReference type="Pfam" id="PF02515">
    <property type="entry name" value="CoA_transf_3"/>
    <property type="match status" value="1"/>
</dbReference>
<dbReference type="EMBL" id="AZHW01000938">
    <property type="protein sequence ID" value="ETW95254.1"/>
    <property type="molecule type" value="Genomic_DNA"/>
</dbReference>
<dbReference type="PANTHER" id="PTHR48207:SF3">
    <property type="entry name" value="SUCCINATE--HYDROXYMETHYLGLUTARATE COA-TRANSFERASE"/>
    <property type="match status" value="1"/>
</dbReference>
<dbReference type="SUPFAM" id="SSF89796">
    <property type="entry name" value="CoA-transferase family III (CaiB/BaiF)"/>
    <property type="match status" value="1"/>
</dbReference>
<keyword evidence="3" id="KW-1185">Reference proteome</keyword>
<dbReference type="PATRIC" id="fig|1429438.4.peg.5958"/>
<reference evidence="2 3" key="1">
    <citation type="journal article" date="2014" name="Nature">
        <title>An environmental bacterial taxon with a large and distinct metabolic repertoire.</title>
        <authorList>
            <person name="Wilson M.C."/>
            <person name="Mori T."/>
            <person name="Ruckert C."/>
            <person name="Uria A.R."/>
            <person name="Helf M.J."/>
            <person name="Takada K."/>
            <person name="Gernert C."/>
            <person name="Steffens U.A."/>
            <person name="Heycke N."/>
            <person name="Schmitt S."/>
            <person name="Rinke C."/>
            <person name="Helfrich E.J."/>
            <person name="Brachmann A.O."/>
            <person name="Gurgui C."/>
            <person name="Wakimoto T."/>
            <person name="Kracht M."/>
            <person name="Crusemann M."/>
            <person name="Hentschel U."/>
            <person name="Abe I."/>
            <person name="Matsunaga S."/>
            <person name="Kalinowski J."/>
            <person name="Takeyama H."/>
            <person name="Piel J."/>
        </authorList>
    </citation>
    <scope>NUCLEOTIDE SEQUENCE [LARGE SCALE GENOMIC DNA]</scope>
    <source>
        <strain evidence="3">TSY1</strain>
    </source>
</reference>
<dbReference type="Gene3D" id="3.40.50.10540">
    <property type="entry name" value="Crotonobetainyl-coa:carnitine coa-transferase, domain 1"/>
    <property type="match status" value="1"/>
</dbReference>
<dbReference type="PANTHER" id="PTHR48207">
    <property type="entry name" value="SUCCINATE--HYDROXYMETHYLGLUTARATE COA-TRANSFERASE"/>
    <property type="match status" value="1"/>
</dbReference>
<protein>
    <recommendedName>
        <fullName evidence="4">Formyl-CoA transferase</fullName>
    </recommendedName>
</protein>
<dbReference type="InterPro" id="IPR050483">
    <property type="entry name" value="CoA-transferase_III_domain"/>
</dbReference>
<keyword evidence="1" id="KW-0808">Transferase</keyword>
<dbReference type="InterPro" id="IPR044855">
    <property type="entry name" value="CoA-Trfase_III_dom3_sf"/>
</dbReference>